<dbReference type="CDD" id="cd03225">
    <property type="entry name" value="ABC_cobalt_CbiO_domain1"/>
    <property type="match status" value="1"/>
</dbReference>
<dbReference type="PANTHER" id="PTHR43553:SF24">
    <property type="entry name" value="ENERGY-COUPLING FACTOR TRANSPORTER ATP-BINDING PROTEIN ECFA1"/>
    <property type="match status" value="1"/>
</dbReference>
<evidence type="ECO:0000256" key="4">
    <source>
        <dbReference type="ARBA" id="ARBA00022475"/>
    </source>
</evidence>
<dbReference type="InterPro" id="IPR017871">
    <property type="entry name" value="ABC_transporter-like_CS"/>
</dbReference>
<dbReference type="InterPro" id="IPR005876">
    <property type="entry name" value="Co_trans_ATP-bd"/>
</dbReference>
<organism evidence="12 13">
    <name type="scientific">Clostridium mobile</name>
    <dbReference type="NCBI Taxonomy" id="2841512"/>
    <lineage>
        <taxon>Bacteria</taxon>
        <taxon>Bacillati</taxon>
        <taxon>Bacillota</taxon>
        <taxon>Clostridia</taxon>
        <taxon>Eubacteriales</taxon>
        <taxon>Clostridiaceae</taxon>
        <taxon>Clostridium</taxon>
    </lineage>
</organism>
<dbReference type="Proteomes" id="UP000726170">
    <property type="component" value="Unassembled WGS sequence"/>
</dbReference>
<keyword evidence="4 10" id="KW-1003">Cell membrane</keyword>
<dbReference type="InterPro" id="IPR003593">
    <property type="entry name" value="AAA+_ATPase"/>
</dbReference>
<dbReference type="InterPro" id="IPR003439">
    <property type="entry name" value="ABC_transporter-like_ATP-bd"/>
</dbReference>
<gene>
    <name evidence="12" type="ORF">KQI86_15550</name>
</gene>
<keyword evidence="7" id="KW-1278">Translocase</keyword>
<dbReference type="SMART" id="SM00382">
    <property type="entry name" value="AAA"/>
    <property type="match status" value="1"/>
</dbReference>
<comment type="function">
    <text evidence="10">Part of an ABC transporter complex. Responsible for energy coupling to the transport system.</text>
</comment>
<dbReference type="InterPro" id="IPR015856">
    <property type="entry name" value="ABC_transpr_CbiO/EcfA_su"/>
</dbReference>
<comment type="similarity">
    <text evidence="2 10">Belongs to the ABC transporter superfamily.</text>
</comment>
<keyword evidence="6 10" id="KW-0067">ATP-binding</keyword>
<feature type="domain" description="ABC transporter" evidence="11">
    <location>
        <begin position="4"/>
        <end position="237"/>
    </location>
</feature>
<keyword evidence="5 10" id="KW-0547">Nucleotide-binding</keyword>
<evidence type="ECO:0000256" key="1">
    <source>
        <dbReference type="ARBA" id="ARBA00004202"/>
    </source>
</evidence>
<accession>A0ABS6EL35</accession>
<name>A0ABS6EL35_9CLOT</name>
<evidence type="ECO:0000256" key="5">
    <source>
        <dbReference type="ARBA" id="ARBA00022741"/>
    </source>
</evidence>
<evidence type="ECO:0000256" key="9">
    <source>
        <dbReference type="ARBA" id="ARBA00025157"/>
    </source>
</evidence>
<dbReference type="Pfam" id="PF00005">
    <property type="entry name" value="ABC_tran"/>
    <property type="match status" value="1"/>
</dbReference>
<evidence type="ECO:0000313" key="12">
    <source>
        <dbReference type="EMBL" id="MBU5485735.1"/>
    </source>
</evidence>
<evidence type="ECO:0000256" key="2">
    <source>
        <dbReference type="ARBA" id="ARBA00005417"/>
    </source>
</evidence>
<dbReference type="InterPro" id="IPR050095">
    <property type="entry name" value="ECF_ABC_transporter_ATP-bd"/>
</dbReference>
<evidence type="ECO:0000256" key="8">
    <source>
        <dbReference type="ARBA" id="ARBA00023136"/>
    </source>
</evidence>
<evidence type="ECO:0000256" key="6">
    <source>
        <dbReference type="ARBA" id="ARBA00022840"/>
    </source>
</evidence>
<evidence type="ECO:0000256" key="3">
    <source>
        <dbReference type="ARBA" id="ARBA00022448"/>
    </source>
</evidence>
<evidence type="ECO:0000259" key="11">
    <source>
        <dbReference type="PROSITE" id="PS50893"/>
    </source>
</evidence>
<keyword evidence="3 10" id="KW-0813">Transport</keyword>
<evidence type="ECO:0000313" key="13">
    <source>
        <dbReference type="Proteomes" id="UP000726170"/>
    </source>
</evidence>
<dbReference type="PANTHER" id="PTHR43553">
    <property type="entry name" value="HEAVY METAL TRANSPORTER"/>
    <property type="match status" value="1"/>
</dbReference>
<evidence type="ECO:0000256" key="10">
    <source>
        <dbReference type="RuleBase" id="RU364103"/>
    </source>
</evidence>
<comment type="function">
    <text evidence="9">Probably part of an ABC transporter complex. Responsible for energy coupling to the transport system.</text>
</comment>
<comment type="subcellular location">
    <subcellularLocation>
        <location evidence="1 10">Cell membrane</location>
        <topology evidence="1 10">Peripheral membrane protein</topology>
    </subcellularLocation>
</comment>
<keyword evidence="8 10" id="KW-0472">Membrane</keyword>
<comment type="caution">
    <text evidence="12">The sequence shown here is derived from an EMBL/GenBank/DDBJ whole genome shotgun (WGS) entry which is preliminary data.</text>
</comment>
<protein>
    <recommendedName>
        <fullName evidence="10">ABC transporter ATP-binding protein</fullName>
    </recommendedName>
</protein>
<keyword evidence="13" id="KW-1185">Reference proteome</keyword>
<sequence length="269" mass="30313">MDIVEIKNLSYAYTHETIALQDISINIKEQRKIAILGANGSGKSTLLQHFNGLILPQKGSIKIKGTSVCKESLYDIRKILGIVFDNPDDQLFSTTVYEDVAFGPRNLGYKEEEVEKAVENALSLIGIEDLKHRQPYNLSLGQKKKVAIAGVLAMEPEIMIFDEPFSGLDPYSLQQFIYILEKLNSKGRTLIITTHDVDIAYSWADECIILKEGKVLAEGSIDLLEDEILMEEAKLKTPNLYEVFSNTSMRPKNINKAKELLTKLFKKEN</sequence>
<dbReference type="RefSeq" id="WP_216440308.1">
    <property type="nucleotide sequence ID" value="NZ_JAHLQF010000004.1"/>
</dbReference>
<dbReference type="PROSITE" id="PS00211">
    <property type="entry name" value="ABC_TRANSPORTER_1"/>
    <property type="match status" value="1"/>
</dbReference>
<proteinExistence type="inferred from homology"/>
<dbReference type="EMBL" id="JAHLQF010000004">
    <property type="protein sequence ID" value="MBU5485735.1"/>
    <property type="molecule type" value="Genomic_DNA"/>
</dbReference>
<reference evidence="12 13" key="1">
    <citation type="submission" date="2021-06" db="EMBL/GenBank/DDBJ databases">
        <authorList>
            <person name="Sun Q."/>
            <person name="Li D."/>
        </authorList>
    </citation>
    <scope>NUCLEOTIDE SEQUENCE [LARGE SCALE GENOMIC DNA]</scope>
    <source>
        <strain evidence="12 13">MSJ-11</strain>
    </source>
</reference>
<evidence type="ECO:0000256" key="7">
    <source>
        <dbReference type="ARBA" id="ARBA00022967"/>
    </source>
</evidence>
<dbReference type="PROSITE" id="PS50893">
    <property type="entry name" value="ABC_TRANSPORTER_2"/>
    <property type="match status" value="1"/>
</dbReference>
<dbReference type="GO" id="GO:0005524">
    <property type="term" value="F:ATP binding"/>
    <property type="evidence" value="ECO:0007669"/>
    <property type="project" value="UniProtKB-KW"/>
</dbReference>
<dbReference type="NCBIfam" id="TIGR01166">
    <property type="entry name" value="cbiO"/>
    <property type="match status" value="1"/>
</dbReference>